<evidence type="ECO:0000313" key="3">
    <source>
        <dbReference type="Proteomes" id="UP001610446"/>
    </source>
</evidence>
<proteinExistence type="predicted"/>
<feature type="region of interest" description="Disordered" evidence="1">
    <location>
        <begin position="176"/>
        <end position="252"/>
    </location>
</feature>
<reference evidence="2 3" key="1">
    <citation type="submission" date="2024-07" db="EMBL/GenBank/DDBJ databases">
        <title>Section-level genome sequencing and comparative genomics of Aspergillus sections Usti and Cavernicolus.</title>
        <authorList>
            <consortium name="Lawrence Berkeley National Laboratory"/>
            <person name="Nybo J.L."/>
            <person name="Vesth T.C."/>
            <person name="Theobald S."/>
            <person name="Frisvad J.C."/>
            <person name="Larsen T.O."/>
            <person name="Kjaerboelling I."/>
            <person name="Rothschild-Mancinelli K."/>
            <person name="Lyhne E.K."/>
            <person name="Kogle M.E."/>
            <person name="Barry K."/>
            <person name="Clum A."/>
            <person name="Na H."/>
            <person name="Ledsgaard L."/>
            <person name="Lin J."/>
            <person name="Lipzen A."/>
            <person name="Kuo A."/>
            <person name="Riley R."/>
            <person name="Mondo S."/>
            <person name="Labutti K."/>
            <person name="Haridas S."/>
            <person name="Pangalinan J."/>
            <person name="Salamov A.A."/>
            <person name="Simmons B.A."/>
            <person name="Magnuson J.K."/>
            <person name="Chen J."/>
            <person name="Drula E."/>
            <person name="Henrissat B."/>
            <person name="Wiebenga A."/>
            <person name="Lubbers R.J."/>
            <person name="Gomes A.C."/>
            <person name="Makela M.R."/>
            <person name="Stajich J."/>
            <person name="Grigoriev I.V."/>
            <person name="Mortensen U.H."/>
            <person name="De Vries R.P."/>
            <person name="Baker S.E."/>
            <person name="Andersen M.R."/>
        </authorList>
    </citation>
    <scope>NUCLEOTIDE SEQUENCE [LARGE SCALE GENOMIC DNA]</scope>
    <source>
        <strain evidence="2 3">CBS 123904</strain>
    </source>
</reference>
<keyword evidence="3" id="KW-1185">Reference proteome</keyword>
<name>A0ABR4IW03_9EURO</name>
<feature type="compositionally biased region" description="Polar residues" evidence="1">
    <location>
        <begin position="361"/>
        <end position="371"/>
    </location>
</feature>
<evidence type="ECO:0000256" key="1">
    <source>
        <dbReference type="SAM" id="MobiDB-lite"/>
    </source>
</evidence>
<protein>
    <submittedName>
        <fullName evidence="2">Uncharacterized protein</fullName>
    </submittedName>
</protein>
<dbReference type="EMBL" id="JBFXLU010000272">
    <property type="protein sequence ID" value="KAL2831930.1"/>
    <property type="molecule type" value="Genomic_DNA"/>
</dbReference>
<feature type="compositionally biased region" description="Polar residues" evidence="1">
    <location>
        <begin position="239"/>
        <end position="252"/>
    </location>
</feature>
<feature type="region of interest" description="Disordered" evidence="1">
    <location>
        <begin position="351"/>
        <end position="376"/>
    </location>
</feature>
<feature type="region of interest" description="Disordered" evidence="1">
    <location>
        <begin position="414"/>
        <end position="441"/>
    </location>
</feature>
<dbReference type="Proteomes" id="UP001610446">
    <property type="component" value="Unassembled WGS sequence"/>
</dbReference>
<comment type="caution">
    <text evidence="2">The sequence shown here is derived from an EMBL/GenBank/DDBJ whole genome shotgun (WGS) entry which is preliminary data.</text>
</comment>
<gene>
    <name evidence="2" type="ORF">BJY01DRAFT_254068</name>
</gene>
<accession>A0ABR4IW03</accession>
<sequence>MTPVDGANETGAISYVDDTVISNMIQAVQLLEVAADNLRRAAKEASADPMELNICFSPLSDRQHSLATNIQLAKSCLVNTPNSETPHRPGPHASGVVGAAPDQTQYWAQPPGQQGAAPIQLPRLKALDMAVGAVDRLPHRPQAPNMAGTTPTQFWYMPQDPNLTLDVPIQRSCGSLTSGTTNAAPVTGNKGQGQLQSSNLRKPTQKLRGRPRSANYVNPAQDGNRTREKPHSSGLVSPAQITHQTQGEQPTSDSVNAVAIIDFASKQTPVRVRSCSPMTTEISNQQQGRLEFSAVQNAASAIDLTRKQTPKGPDLMKAALTSGNQAPNQESHHTHMASNARILEGDVISPQCMYDDPLDTEPNTPNPTSDAAQREYMPPDRIVGEDLALDSAVVGEIEEGALVVGAQLRDIPKAASTRRRKRAITEDITPTAPARRSARGK</sequence>
<evidence type="ECO:0000313" key="2">
    <source>
        <dbReference type="EMBL" id="KAL2831930.1"/>
    </source>
</evidence>
<organism evidence="2 3">
    <name type="scientific">Aspergillus pseudoustus</name>
    <dbReference type="NCBI Taxonomy" id="1810923"/>
    <lineage>
        <taxon>Eukaryota</taxon>
        <taxon>Fungi</taxon>
        <taxon>Dikarya</taxon>
        <taxon>Ascomycota</taxon>
        <taxon>Pezizomycotina</taxon>
        <taxon>Eurotiomycetes</taxon>
        <taxon>Eurotiomycetidae</taxon>
        <taxon>Eurotiales</taxon>
        <taxon>Aspergillaceae</taxon>
        <taxon>Aspergillus</taxon>
        <taxon>Aspergillus subgen. Nidulantes</taxon>
    </lineage>
</organism>
<feature type="compositionally biased region" description="Polar residues" evidence="1">
    <location>
        <begin position="192"/>
        <end position="202"/>
    </location>
</feature>